<evidence type="ECO:0000256" key="1">
    <source>
        <dbReference type="ARBA" id="ARBA00022737"/>
    </source>
</evidence>
<keyword evidence="5" id="KW-1185">Reference proteome</keyword>
<organism evidence="4 5">
    <name type="scientific">Pseudoduganella ginsengisoli</name>
    <dbReference type="NCBI Taxonomy" id="1462440"/>
    <lineage>
        <taxon>Bacteria</taxon>
        <taxon>Pseudomonadati</taxon>
        <taxon>Pseudomonadota</taxon>
        <taxon>Betaproteobacteria</taxon>
        <taxon>Burkholderiales</taxon>
        <taxon>Oxalobacteraceae</taxon>
        <taxon>Telluria group</taxon>
        <taxon>Pseudoduganella</taxon>
    </lineage>
</organism>
<evidence type="ECO:0000313" key="4">
    <source>
        <dbReference type="EMBL" id="MTW04918.1"/>
    </source>
</evidence>
<dbReference type="AlphaFoldDB" id="A0A6L6Q6P4"/>
<dbReference type="InterPro" id="IPR056823">
    <property type="entry name" value="TEN-like_YD-shell"/>
</dbReference>
<dbReference type="PRINTS" id="PR00394">
    <property type="entry name" value="RHSPROTEIN"/>
</dbReference>
<evidence type="ECO:0000256" key="2">
    <source>
        <dbReference type="SAM" id="Coils"/>
    </source>
</evidence>
<dbReference type="InterPro" id="IPR022385">
    <property type="entry name" value="Rhs_assc_core"/>
</dbReference>
<dbReference type="OrthoDB" id="8553452at2"/>
<keyword evidence="1" id="KW-0677">Repeat</keyword>
<dbReference type="PANTHER" id="PTHR32305">
    <property type="match status" value="1"/>
</dbReference>
<dbReference type="Proteomes" id="UP000484015">
    <property type="component" value="Unassembled WGS sequence"/>
</dbReference>
<keyword evidence="2" id="KW-0175">Coiled coil</keyword>
<dbReference type="PANTHER" id="PTHR32305:SF15">
    <property type="entry name" value="PROTEIN RHSA-RELATED"/>
    <property type="match status" value="1"/>
</dbReference>
<feature type="coiled-coil region" evidence="2">
    <location>
        <begin position="1144"/>
        <end position="1214"/>
    </location>
</feature>
<dbReference type="InterPro" id="IPR031325">
    <property type="entry name" value="RHS_repeat"/>
</dbReference>
<accession>A0A6L6Q6P4</accession>
<feature type="domain" description="Teneurin-like YD-shell" evidence="3">
    <location>
        <begin position="111"/>
        <end position="486"/>
    </location>
</feature>
<gene>
    <name evidence="4" type="ORF">GM668_22845</name>
</gene>
<dbReference type="NCBIfam" id="TIGR03696">
    <property type="entry name" value="Rhs_assc_core"/>
    <property type="match status" value="1"/>
</dbReference>
<reference evidence="4 5" key="1">
    <citation type="submission" date="2019-11" db="EMBL/GenBank/DDBJ databases">
        <title>Type strains purchased from KCTC, JCM and DSMZ.</title>
        <authorList>
            <person name="Lu H."/>
        </authorList>
    </citation>
    <scope>NUCLEOTIDE SEQUENCE [LARGE SCALE GENOMIC DNA]</scope>
    <source>
        <strain evidence="4 5">KCTC 42409</strain>
    </source>
</reference>
<dbReference type="InterPro" id="IPR006530">
    <property type="entry name" value="YD"/>
</dbReference>
<evidence type="ECO:0000313" key="5">
    <source>
        <dbReference type="Proteomes" id="UP000484015"/>
    </source>
</evidence>
<dbReference type="Pfam" id="PF25023">
    <property type="entry name" value="TEN_YD-shell"/>
    <property type="match status" value="1"/>
</dbReference>
<evidence type="ECO:0000259" key="3">
    <source>
        <dbReference type="Pfam" id="PF25023"/>
    </source>
</evidence>
<dbReference type="Gene3D" id="2.180.10.10">
    <property type="entry name" value="RHS repeat-associated core"/>
    <property type="match status" value="2"/>
</dbReference>
<proteinExistence type="predicted"/>
<name>A0A6L6Q6P4_9BURK</name>
<sequence>MTCVPRTATLTQPDGARFVYQLVPTAGADGVTTPSGTNTSTTPPPATTDHSYYLYSVRGSSDAAVDAGYIIMNPGTNWELVRGNFTYVYSGGGDLQAITDPLDATTSFTYVNGKLGTVTSPTGKTVQFTYGTNGRVSTVRDSGGNLWNYAYNANGMLSKVTSPGAVPDIREYLYETTDATLLTGIKINGVRYSTYSYYPDRRVKTSGLASGEENETFSYGTLTTNVTDARGQTTQYTFANVQGTLKVTSVSRQATATCGAASAQTAYDANGYIDFEEDWNGNRTDYSFDSAGRLLSYTTAAGTNDELTVAHQWQGDNIGSTEYRGTYGGVYKRVTYTYQGTQLASETWDDLKTGARRQWLYGYTVHPNNTLATRTVTRKLPSGDVTSTMVFDTSGNLVSHTNFLGQSESWSLYDGMGRPGRLTNLNGINEDYLYDAKGNMTQHTLRLPSGNRVTKFDYNNNHQVTDVTYASGRIDRYRYNESGRLNKTGDAANQFTTIAYDVATNTMRWSSNRYSPGTGDVPTPALAGQFVSTTKFDSLGRPYTITGNNGQRLELRYDNNGNLTSQTDAASRTTYFEYDAQDRLIKRTAYDGGITRWEYDPEGRLQYVYDPRNIRTDYTYTGLGEVKTIVSQDGGTVTYDYDSAGRLISETKLGNATTYTYDALDRMRSRSRNGQTETFNYDEGTYGKGFLTSIVDATGKTALRYNPAGELEAKDTTIGGVTYPITWAYDVAGRMTGMGYSGLSVGYDYNTYGQLSTVRTSVWPTAASQFLYQPATGVRYAWTFGNGIPRSIIFDADGRIERLASKTALNQRYSYNNTDTTSGITDYAYPSLNESLAYDPVDRVATSGPAADTQHYTWDDNGNRMTHQRLGVQYQFTTSATSNRLDGWQGSGKSRAFQYDAIGNLYQETGTAGTRTYEYDSFHRLSKVSNGSTVLGIYSNNAFNQRVQKQAGGNTTKYVYGPNGELLIEIGATQRTNYVWLDGELLGIERGGKFYASHNDRLGRPVSLTNSTGAAVWRADNAAFDRKVSTDAIGGLNIGSPGQYYDGETGLWYNWHRYYDGSLGRYIQSDPIGLAGGMNAYTYVGGNPISIIDRFGLAPEEPGLEPVCVECVFIPIVRAAYSVAKACQGKGQPDAVPGSTRKLSAEAEKSIKSYERLIREHEEKLNAFKENPTVRPGMENLPRDVIENAQGRRIRHLEAEIQKFRDNIDKIRGGN</sequence>
<dbReference type="Pfam" id="PF05593">
    <property type="entry name" value="RHS_repeat"/>
    <property type="match status" value="4"/>
</dbReference>
<dbReference type="InterPro" id="IPR050708">
    <property type="entry name" value="T6SS_VgrG/RHS"/>
</dbReference>
<dbReference type="Gene3D" id="3.90.930.1">
    <property type="match status" value="1"/>
</dbReference>
<dbReference type="EMBL" id="WNLA01000019">
    <property type="protein sequence ID" value="MTW04918.1"/>
    <property type="molecule type" value="Genomic_DNA"/>
</dbReference>
<comment type="caution">
    <text evidence="4">The sequence shown here is derived from an EMBL/GenBank/DDBJ whole genome shotgun (WGS) entry which is preliminary data.</text>
</comment>
<dbReference type="NCBIfam" id="TIGR01643">
    <property type="entry name" value="YD_repeat_2x"/>
    <property type="match status" value="5"/>
</dbReference>
<protein>
    <recommendedName>
        <fullName evidence="3">Teneurin-like YD-shell domain-containing protein</fullName>
    </recommendedName>
</protein>